<reference evidence="3 4" key="1">
    <citation type="submission" date="2020-10" db="EMBL/GenBank/DDBJ databases">
        <title>Sequencing the genomes of 1000 actinobacteria strains.</title>
        <authorList>
            <person name="Klenk H.-P."/>
        </authorList>
    </citation>
    <scope>NUCLEOTIDE SEQUENCE [LARGE SCALE GENOMIC DNA]</scope>
    <source>
        <strain evidence="3 4">DSM 46661</strain>
    </source>
</reference>
<comment type="caution">
    <text evidence="3">The sequence shown here is derived from an EMBL/GenBank/DDBJ whole genome shotgun (WGS) entry which is preliminary data.</text>
</comment>
<dbReference type="InterPro" id="IPR007391">
    <property type="entry name" value="Vancomycin_resist_VanW"/>
</dbReference>
<dbReference type="PANTHER" id="PTHR35788">
    <property type="entry name" value="EXPORTED PROTEIN-RELATED"/>
    <property type="match status" value="1"/>
</dbReference>
<dbReference type="EMBL" id="JADBEJ010000004">
    <property type="protein sequence ID" value="MBE1575367.1"/>
    <property type="molecule type" value="Genomic_DNA"/>
</dbReference>
<organism evidence="3 4">
    <name type="scientific">Amycolatopsis roodepoortensis</name>
    <dbReference type="NCBI Taxonomy" id="700274"/>
    <lineage>
        <taxon>Bacteria</taxon>
        <taxon>Bacillati</taxon>
        <taxon>Actinomycetota</taxon>
        <taxon>Actinomycetes</taxon>
        <taxon>Pseudonocardiales</taxon>
        <taxon>Pseudonocardiaceae</taxon>
        <taxon>Amycolatopsis</taxon>
    </lineage>
</organism>
<dbReference type="InterPro" id="IPR022029">
    <property type="entry name" value="YoaR-like_PG-bd"/>
</dbReference>
<accession>A0ABR9L4U6</accession>
<dbReference type="Pfam" id="PF12229">
    <property type="entry name" value="PG_binding_4"/>
    <property type="match status" value="1"/>
</dbReference>
<feature type="region of interest" description="Disordered" evidence="1">
    <location>
        <begin position="498"/>
        <end position="525"/>
    </location>
</feature>
<gene>
    <name evidence="3" type="ORF">H4W30_002414</name>
</gene>
<protein>
    <submittedName>
        <fullName evidence="3">Vancomycin resistance protein YoaR</fullName>
    </submittedName>
</protein>
<evidence type="ECO:0000259" key="2">
    <source>
        <dbReference type="Pfam" id="PF12229"/>
    </source>
</evidence>
<dbReference type="Proteomes" id="UP000656548">
    <property type="component" value="Unassembled WGS sequence"/>
</dbReference>
<dbReference type="Pfam" id="PF04294">
    <property type="entry name" value="VanW"/>
    <property type="match status" value="1"/>
</dbReference>
<evidence type="ECO:0000256" key="1">
    <source>
        <dbReference type="SAM" id="MobiDB-lite"/>
    </source>
</evidence>
<feature type="domain" description="YoaR-like putative peptidoglycan binding" evidence="2">
    <location>
        <begin position="244"/>
        <end position="311"/>
    </location>
</feature>
<dbReference type="InterPro" id="IPR052913">
    <property type="entry name" value="Glycopeptide_resist_protein"/>
</dbReference>
<evidence type="ECO:0000313" key="3">
    <source>
        <dbReference type="EMBL" id="MBE1575367.1"/>
    </source>
</evidence>
<keyword evidence="4" id="KW-1185">Reference proteome</keyword>
<dbReference type="PANTHER" id="PTHR35788:SF1">
    <property type="entry name" value="EXPORTED PROTEIN"/>
    <property type="match status" value="1"/>
</dbReference>
<proteinExistence type="predicted"/>
<name>A0ABR9L4U6_9PSEU</name>
<dbReference type="RefSeq" id="WP_318780589.1">
    <property type="nucleotide sequence ID" value="NZ_JADBEJ010000004.1"/>
</dbReference>
<sequence>MRPWWRRTATIIAAGVLGGLAVLYGLDIALTAGEVPRGTSVGGVSIGGLTPAVAEQTLRKAIAPRLSKPVQVVVDGRETAFVPDAAGVTVDFAASVTQAGTPPLNPWTRFTSLFSGESFPVVARGDDKALNATIDKLRTGVDRALVEGNVRFEGLTPVPVLPREGRRLDRAATRQALLSGWASADRIELPVDTVRPKATAESVRVAIEQVAAPAVSGPATVRGDGRESTVSASNIAEALTFTPSEDGKLVPSLDKAKLGELAEQLAPTEKPGQDARMTFEGDRPQVVPASEGRVVDWDKTLPALLKATSREGNRAAVAEYRNTQAQVTTEEIAKLGIKEVVGEFTTSGFARDSGVNIRVVAEKVNGAIVKPGSTFSLNDFTGPRGRAQGYVEAGVIEEGVPARAVGGGISQFATTLYNASYFAGMTDAGHKEHSFHISRYPAAREATVFQNPDGSSVIDLKFKNDAPTGVAIQTIWTNSSITVRLWGTKHVAVESIPGPKHGYTSPPTVTKSAGSCRPAKGKSGFTTSDTRVIRDLSGAEISRSTRTVRYEPEPAIVCSD</sequence>
<evidence type="ECO:0000313" key="4">
    <source>
        <dbReference type="Proteomes" id="UP000656548"/>
    </source>
</evidence>